<sequence>MNPYVEAEVFHASVKWEKRNKSVLPRDLDSPREFRTNIVRENGFNLMFDGHFNFKVTKKQPGLVFVRWSVKISNDGENYNDRPALATYTAKLSNLKQAYRTLPLLNNAGDQYLFSKLFCKIKVDSIKMMIDDAPAAPWIVAG</sequence>
<evidence type="ECO:0000313" key="6">
    <source>
        <dbReference type="Proteomes" id="UP000219602"/>
    </source>
</evidence>
<dbReference type="InterPro" id="IPR035892">
    <property type="entry name" value="C2_domain_sf"/>
</dbReference>
<gene>
    <name evidence="5" type="ORF">AU210_001989</name>
</gene>
<evidence type="ECO:0000256" key="3">
    <source>
        <dbReference type="ARBA" id="ARBA00022963"/>
    </source>
</evidence>
<dbReference type="Proteomes" id="UP000219602">
    <property type="component" value="Chromosome 1"/>
</dbReference>
<keyword evidence="4" id="KW-0443">Lipid metabolism</keyword>
<evidence type="ECO:0000313" key="5">
    <source>
        <dbReference type="EMBL" id="PCD46586.1"/>
    </source>
</evidence>
<evidence type="ECO:0000256" key="1">
    <source>
        <dbReference type="ARBA" id="ARBA00012368"/>
    </source>
</evidence>
<dbReference type="CDD" id="cd00275">
    <property type="entry name" value="C2_PLC_like"/>
    <property type="match status" value="1"/>
</dbReference>
<comment type="caution">
    <text evidence="5">The sequence shown here is derived from an EMBL/GenBank/DDBJ whole genome shotgun (WGS) entry which is preliminary data.</text>
</comment>
<evidence type="ECO:0000256" key="4">
    <source>
        <dbReference type="ARBA" id="ARBA00023098"/>
    </source>
</evidence>
<organism evidence="5 6">
    <name type="scientific">Fusarium oxysporum f. sp. radicis-cucumerinum</name>
    <dbReference type="NCBI Taxonomy" id="327505"/>
    <lineage>
        <taxon>Eukaryota</taxon>
        <taxon>Fungi</taxon>
        <taxon>Dikarya</taxon>
        <taxon>Ascomycota</taxon>
        <taxon>Pezizomycotina</taxon>
        <taxon>Sordariomycetes</taxon>
        <taxon>Hypocreomycetidae</taxon>
        <taxon>Hypocreales</taxon>
        <taxon>Nectriaceae</taxon>
        <taxon>Fusarium</taxon>
        <taxon>Fusarium oxysporum species complex</taxon>
    </lineage>
</organism>
<reference evidence="5 6" key="2">
    <citation type="journal article" date="2017" name="Sci. Rep.">
        <title>A mobile pathogenicity chromosome in Fusarium oxysporum for infection of multiple cucurbit species.</title>
        <authorList>
            <person name="van Dam P."/>
            <person name="Fokkens L."/>
            <person name="Ayukawa Y."/>
            <person name="van der Gragt M."/>
            <person name="Ter Horst A."/>
            <person name="Brankovics B."/>
            <person name="Houterman P.M."/>
            <person name="Arie T."/>
            <person name="Rep M."/>
        </authorList>
    </citation>
    <scope>NUCLEOTIDE SEQUENCE [LARGE SCALE GENOMIC DNA]</scope>
    <source>
        <strain evidence="5 6">Forc016</strain>
    </source>
</reference>
<dbReference type="AlphaFoldDB" id="A0A2H3HXX6"/>
<dbReference type="GO" id="GO:0051209">
    <property type="term" value="P:release of sequestered calcium ion into cytosol"/>
    <property type="evidence" value="ECO:0007669"/>
    <property type="project" value="TreeGrafter"/>
</dbReference>
<accession>A0A2H3HXX6</accession>
<evidence type="ECO:0000256" key="2">
    <source>
        <dbReference type="ARBA" id="ARBA00022801"/>
    </source>
</evidence>
<name>A0A2H3HXX6_FUSOX</name>
<reference evidence="5 6" key="1">
    <citation type="journal article" date="2016" name="Environ. Microbiol.">
        <title>Effector profiles distinguish formae speciales of Fusarium oxysporum.</title>
        <authorList>
            <person name="van Dam P."/>
            <person name="Fokkens L."/>
            <person name="Schmidt S.M."/>
            <person name="Linmans J.H."/>
            <person name="Kistler H.C."/>
            <person name="Ma L.J."/>
            <person name="Rep M."/>
        </authorList>
    </citation>
    <scope>NUCLEOTIDE SEQUENCE [LARGE SCALE GENOMIC DNA]</scope>
    <source>
        <strain evidence="5 6">Forc016</strain>
    </source>
</reference>
<dbReference type="PANTHER" id="PTHR10336:SF36">
    <property type="entry name" value="1-PHOSPHATIDYLINOSITOL 4,5-BISPHOSPHATE PHOSPHODIESTERASE BETA-4"/>
    <property type="match status" value="1"/>
</dbReference>
<dbReference type="GO" id="GO:0016042">
    <property type="term" value="P:lipid catabolic process"/>
    <property type="evidence" value="ECO:0007669"/>
    <property type="project" value="UniProtKB-KW"/>
</dbReference>
<dbReference type="EMBL" id="MABQ02000001">
    <property type="protein sequence ID" value="PCD46586.1"/>
    <property type="molecule type" value="Genomic_DNA"/>
</dbReference>
<dbReference type="PANTHER" id="PTHR10336">
    <property type="entry name" value="PHOSPHOINOSITIDE-SPECIFIC PHOSPHOLIPASE C FAMILY PROTEIN"/>
    <property type="match status" value="1"/>
</dbReference>
<dbReference type="EC" id="3.1.4.11" evidence="1"/>
<dbReference type="GO" id="GO:0004435">
    <property type="term" value="F:phosphatidylinositol-4,5-bisphosphate phospholipase C activity"/>
    <property type="evidence" value="ECO:0007669"/>
    <property type="project" value="UniProtKB-EC"/>
</dbReference>
<dbReference type="STRING" id="327505.A0A2H3HXX6"/>
<proteinExistence type="predicted"/>
<protein>
    <recommendedName>
        <fullName evidence="1">phosphoinositide phospholipase C</fullName>
        <ecNumber evidence="1">3.1.4.11</ecNumber>
    </recommendedName>
</protein>
<keyword evidence="3" id="KW-0442">Lipid degradation</keyword>
<dbReference type="SUPFAM" id="SSF49562">
    <property type="entry name" value="C2 domain (Calcium/lipid-binding domain, CaLB)"/>
    <property type="match status" value="1"/>
</dbReference>
<dbReference type="GO" id="GO:0048015">
    <property type="term" value="P:phosphatidylinositol-mediated signaling"/>
    <property type="evidence" value="ECO:0007669"/>
    <property type="project" value="TreeGrafter"/>
</dbReference>
<dbReference type="Gene3D" id="2.60.40.150">
    <property type="entry name" value="C2 domain"/>
    <property type="match status" value="1"/>
</dbReference>
<keyword evidence="2" id="KW-0378">Hydrolase</keyword>
<dbReference type="InterPro" id="IPR001192">
    <property type="entry name" value="PI-PLC_fam"/>
</dbReference>